<reference evidence="18 19" key="1">
    <citation type="submission" date="2019-09" db="EMBL/GenBank/DDBJ databases">
        <title>Bird 10,000 Genomes (B10K) Project - Family phase.</title>
        <authorList>
            <person name="Zhang G."/>
        </authorList>
    </citation>
    <scope>NUCLEOTIDE SEQUENCE [LARGE SCALE GENOMIC DNA]</scope>
    <source>
        <strain evidence="18">OUT-0004</strain>
    </source>
</reference>
<keyword evidence="5 16" id="KW-0812">Transmembrane</keyword>
<dbReference type="GO" id="GO:0007601">
    <property type="term" value="P:visual perception"/>
    <property type="evidence" value="ECO:0007669"/>
    <property type="project" value="UniProtKB-KW"/>
</dbReference>
<evidence type="ECO:0000256" key="3">
    <source>
        <dbReference type="ARBA" id="ARBA00022553"/>
    </source>
</evidence>
<keyword evidence="10 16" id="KW-0472">Membrane</keyword>
<keyword evidence="6" id="KW-0681">Retinal protein</keyword>
<dbReference type="InterPro" id="IPR000276">
    <property type="entry name" value="GPCR_Rhodpsn"/>
</dbReference>
<dbReference type="AlphaFoldDB" id="A0A7K6WQL8"/>
<dbReference type="EMBL" id="VZSC01014928">
    <property type="protein sequence ID" value="NWX49552.1"/>
    <property type="molecule type" value="Genomic_DNA"/>
</dbReference>
<evidence type="ECO:0000256" key="6">
    <source>
        <dbReference type="ARBA" id="ARBA00022925"/>
    </source>
</evidence>
<comment type="caution">
    <text evidence="18">The sequence shown here is derived from an EMBL/GenBank/DDBJ whole genome shotgun (WGS) entry which is preliminary data.</text>
</comment>
<evidence type="ECO:0000313" key="18">
    <source>
        <dbReference type="EMBL" id="NWX49552.1"/>
    </source>
</evidence>
<dbReference type="Proteomes" id="UP000516988">
    <property type="component" value="Unassembled WGS sequence"/>
</dbReference>
<dbReference type="InterPro" id="IPR050125">
    <property type="entry name" value="GPCR_opsins"/>
</dbReference>
<feature type="region of interest" description="Disordered" evidence="15">
    <location>
        <begin position="313"/>
        <end position="341"/>
    </location>
</feature>
<dbReference type="PROSITE" id="PS00238">
    <property type="entry name" value="OPSIN"/>
    <property type="match status" value="1"/>
</dbReference>
<evidence type="ECO:0000256" key="12">
    <source>
        <dbReference type="ARBA" id="ARBA00023180"/>
    </source>
</evidence>
<dbReference type="GO" id="GO:0004930">
    <property type="term" value="F:G protein-coupled receptor activity"/>
    <property type="evidence" value="ECO:0007669"/>
    <property type="project" value="UniProtKB-KW"/>
</dbReference>
<evidence type="ECO:0000256" key="10">
    <source>
        <dbReference type="ARBA" id="ARBA00023136"/>
    </source>
</evidence>
<evidence type="ECO:0000256" key="8">
    <source>
        <dbReference type="ARBA" id="ARBA00022991"/>
    </source>
</evidence>
<feature type="transmembrane region" description="Helical" evidence="16">
    <location>
        <begin position="170"/>
        <end position="191"/>
    </location>
</feature>
<keyword evidence="14" id="KW-0844">Vision</keyword>
<keyword evidence="3" id="KW-0597">Phosphoprotein</keyword>
<keyword evidence="4" id="KW-0716">Sensory transduction</keyword>
<evidence type="ECO:0000256" key="9">
    <source>
        <dbReference type="ARBA" id="ARBA00023040"/>
    </source>
</evidence>
<dbReference type="PANTHER" id="PTHR24240">
    <property type="entry name" value="OPSIN"/>
    <property type="match status" value="1"/>
</dbReference>
<dbReference type="GO" id="GO:0009881">
    <property type="term" value="F:photoreceptor activity"/>
    <property type="evidence" value="ECO:0007669"/>
    <property type="project" value="UniProtKB-KW"/>
</dbReference>
<dbReference type="GO" id="GO:0016020">
    <property type="term" value="C:membrane"/>
    <property type="evidence" value="ECO:0007669"/>
    <property type="project" value="UniProtKB-SubCell"/>
</dbReference>
<keyword evidence="13" id="KW-0807">Transducer</keyword>
<organism evidence="18 19">
    <name type="scientific">Steatornis caripensis</name>
    <name type="common">Oilbird</name>
    <dbReference type="NCBI Taxonomy" id="48435"/>
    <lineage>
        <taxon>Eukaryota</taxon>
        <taxon>Metazoa</taxon>
        <taxon>Chordata</taxon>
        <taxon>Craniata</taxon>
        <taxon>Vertebrata</taxon>
        <taxon>Euteleostomi</taxon>
        <taxon>Archelosauria</taxon>
        <taxon>Archosauria</taxon>
        <taxon>Dinosauria</taxon>
        <taxon>Saurischia</taxon>
        <taxon>Theropoda</taxon>
        <taxon>Coelurosauria</taxon>
        <taxon>Aves</taxon>
        <taxon>Neognathae</taxon>
        <taxon>Neoaves</taxon>
        <taxon>Strisores</taxon>
        <taxon>Caprimulgiformes</taxon>
        <taxon>Steatornithidae</taxon>
        <taxon>Steatornis</taxon>
    </lineage>
</organism>
<keyword evidence="2" id="KW-0600">Photoreceptor protein</keyword>
<gene>
    <name evidence="18" type="primary">Opsv</name>
    <name evidence="18" type="ORF">STECAR_R08849</name>
</gene>
<accession>A0A7K6WQL8</accession>
<evidence type="ECO:0000256" key="11">
    <source>
        <dbReference type="ARBA" id="ARBA00023170"/>
    </source>
</evidence>
<feature type="transmembrane region" description="Helical" evidence="16">
    <location>
        <begin position="242"/>
        <end position="265"/>
    </location>
</feature>
<dbReference type="SUPFAM" id="SSF81321">
    <property type="entry name" value="Family A G protein-coupled receptor-like"/>
    <property type="match status" value="2"/>
</dbReference>
<dbReference type="PROSITE" id="PS50262">
    <property type="entry name" value="G_PROTEIN_RECEP_F1_2"/>
    <property type="match status" value="1"/>
</dbReference>
<sequence length="341" mass="36534">FTDFVFSAGTRLNAVALGVTARYRKLRQPLNYILVNVSFSGFVSCIFTVFTVFTVFGIFTVFVSSSQGNFIFGKRVCSLEGFVGATGGGWGSPAVPWGRHKGGTWVSWGTTGLSCGCHRDAMGRHKVPWGCHGGATGRGTWRGACGEPEGLQCSRGPDWYTVGTKYKSEYYTWFLFVSCFVAPLSLVAFPYSQLPSALRAGGMEKWPGQGPGPDPDAAWAQVAAQQQESAPTRKAEREVSGVVAVMVGSFCLCYAPYTALATYVVNNRDRGLDLRLVTIAAAFSKSACVCDPITYCFVNKQFRACIAQAAHGTPATDDSDTSSPAQRTEVLCASSSRVGPS</sequence>
<feature type="domain" description="G-protein coupled receptors family 1 profile" evidence="17">
    <location>
        <begin position="153"/>
        <end position="295"/>
    </location>
</feature>
<dbReference type="GO" id="GO:0007602">
    <property type="term" value="P:phototransduction"/>
    <property type="evidence" value="ECO:0007669"/>
    <property type="project" value="UniProtKB-KW"/>
</dbReference>
<dbReference type="Gene3D" id="1.20.1070.10">
    <property type="entry name" value="Rhodopsin 7-helix transmembrane proteins"/>
    <property type="match status" value="2"/>
</dbReference>
<feature type="transmembrane region" description="Helical" evidence="16">
    <location>
        <begin position="32"/>
        <end position="65"/>
    </location>
</feature>
<comment type="subcellular location">
    <subcellularLocation>
        <location evidence="1">Membrane</location>
        <topology evidence="1">Multi-pass membrane protein</topology>
    </subcellularLocation>
</comment>
<evidence type="ECO:0000256" key="7">
    <source>
        <dbReference type="ARBA" id="ARBA00022989"/>
    </source>
</evidence>
<evidence type="ECO:0000256" key="4">
    <source>
        <dbReference type="ARBA" id="ARBA00022606"/>
    </source>
</evidence>
<evidence type="ECO:0000256" key="13">
    <source>
        <dbReference type="ARBA" id="ARBA00023224"/>
    </source>
</evidence>
<evidence type="ECO:0000256" key="1">
    <source>
        <dbReference type="ARBA" id="ARBA00004141"/>
    </source>
</evidence>
<evidence type="ECO:0000256" key="5">
    <source>
        <dbReference type="ARBA" id="ARBA00022692"/>
    </source>
</evidence>
<keyword evidence="8" id="KW-0157">Chromophore</keyword>
<evidence type="ECO:0000256" key="14">
    <source>
        <dbReference type="ARBA" id="ARBA00023305"/>
    </source>
</evidence>
<evidence type="ECO:0000313" key="19">
    <source>
        <dbReference type="Proteomes" id="UP000516988"/>
    </source>
</evidence>
<dbReference type="InterPro" id="IPR001521">
    <property type="entry name" value="Opsin_blue"/>
</dbReference>
<dbReference type="Pfam" id="PF00001">
    <property type="entry name" value="7tm_1"/>
    <property type="match status" value="1"/>
</dbReference>
<keyword evidence="19" id="KW-1185">Reference proteome</keyword>
<feature type="non-terminal residue" evidence="18">
    <location>
        <position position="341"/>
    </location>
</feature>
<dbReference type="OrthoDB" id="8545112at2759"/>
<proteinExistence type="predicted"/>
<dbReference type="PRINTS" id="PR00574">
    <property type="entry name" value="OPSINBLUE"/>
</dbReference>
<dbReference type="PRINTS" id="PR00237">
    <property type="entry name" value="GPCRRHODOPSN"/>
</dbReference>
<dbReference type="InterPro" id="IPR027430">
    <property type="entry name" value="Retinal_BS"/>
</dbReference>
<name>A0A7K6WQL8_STECA</name>
<dbReference type="InterPro" id="IPR017452">
    <property type="entry name" value="GPCR_Rhodpsn_7TM"/>
</dbReference>
<evidence type="ECO:0000256" key="16">
    <source>
        <dbReference type="SAM" id="Phobius"/>
    </source>
</evidence>
<keyword evidence="11" id="KW-0675">Receptor</keyword>
<protein>
    <submittedName>
        <fullName evidence="18">OPSV protein</fullName>
    </submittedName>
</protein>
<keyword evidence="12" id="KW-0325">Glycoprotein</keyword>
<feature type="non-terminal residue" evidence="18">
    <location>
        <position position="1"/>
    </location>
</feature>
<evidence type="ECO:0000256" key="15">
    <source>
        <dbReference type="SAM" id="MobiDB-lite"/>
    </source>
</evidence>
<keyword evidence="7 16" id="KW-1133">Transmembrane helix</keyword>
<evidence type="ECO:0000256" key="2">
    <source>
        <dbReference type="ARBA" id="ARBA00022543"/>
    </source>
</evidence>
<evidence type="ECO:0000259" key="17">
    <source>
        <dbReference type="PROSITE" id="PS50262"/>
    </source>
</evidence>
<keyword evidence="9" id="KW-0297">G-protein coupled receptor</keyword>